<sequence length="221" mass="23433">MTARLVSWSEGNASLMALAVAGGWLAGSLRWTVAAAAGSFLALIVGFRRRWTPLGRFGAANLITALRLLGALALLLGASRGAWWPALVALVILCADGLDGWVARRLGLASTFGQVFEQEVDAFFLLALCLVPYVEGQLGAWVLFPGTLRYLFVLFAKVAKPPRSTAPGNGFTRAVAVLAILALIACLLPVERVCPGAAWAATVALSASFLYSTWRLYRPAA</sequence>
<evidence type="ECO:0000313" key="3">
    <source>
        <dbReference type="Proteomes" id="UP001497493"/>
    </source>
</evidence>
<evidence type="ECO:0000313" key="2">
    <source>
        <dbReference type="EMBL" id="CAL1241706.1"/>
    </source>
</evidence>
<gene>
    <name evidence="2" type="ORF">MECH1_V1_2930</name>
</gene>
<dbReference type="Pfam" id="PF01066">
    <property type="entry name" value="CDP-OH_P_transf"/>
    <property type="match status" value="1"/>
</dbReference>
<keyword evidence="3" id="KW-1185">Reference proteome</keyword>
<feature type="transmembrane region" description="Helical" evidence="1">
    <location>
        <begin position="57"/>
        <end position="76"/>
    </location>
</feature>
<dbReference type="InterPro" id="IPR000462">
    <property type="entry name" value="CDP-OH_P_trans"/>
</dbReference>
<accession>A0ABM9NM39</accession>
<name>A0ABM9NM39_9GAMM</name>
<organism evidence="2 3">
    <name type="scientific">Candidatus Methylocalor cossyra</name>
    <dbReference type="NCBI Taxonomy" id="3108543"/>
    <lineage>
        <taxon>Bacteria</taxon>
        <taxon>Pseudomonadati</taxon>
        <taxon>Pseudomonadota</taxon>
        <taxon>Gammaproteobacteria</taxon>
        <taxon>Methylococcales</taxon>
        <taxon>Methylococcaceae</taxon>
        <taxon>Candidatus Methylocalor</taxon>
    </lineage>
</organism>
<feature type="transmembrane region" description="Helical" evidence="1">
    <location>
        <begin position="171"/>
        <end position="190"/>
    </location>
</feature>
<proteinExistence type="predicted"/>
<evidence type="ECO:0000256" key="1">
    <source>
        <dbReference type="SAM" id="Phobius"/>
    </source>
</evidence>
<reference evidence="2 3" key="1">
    <citation type="submission" date="2024-04" db="EMBL/GenBank/DDBJ databases">
        <authorList>
            <person name="Cremers G."/>
        </authorList>
    </citation>
    <scope>NUCLEOTIDE SEQUENCE [LARGE SCALE GENOMIC DNA]</scope>
    <source>
        <strain evidence="2">MeCH1-AG</strain>
    </source>
</reference>
<feature type="transmembrane region" description="Helical" evidence="1">
    <location>
        <begin position="115"/>
        <end position="134"/>
    </location>
</feature>
<dbReference type="EMBL" id="OZ026884">
    <property type="protein sequence ID" value="CAL1241706.1"/>
    <property type="molecule type" value="Genomic_DNA"/>
</dbReference>
<dbReference type="Gene3D" id="1.20.120.1760">
    <property type="match status" value="1"/>
</dbReference>
<keyword evidence="1" id="KW-0812">Transmembrane</keyword>
<keyword evidence="1" id="KW-0472">Membrane</keyword>
<feature type="transmembrane region" description="Helical" evidence="1">
    <location>
        <begin position="15"/>
        <end position="45"/>
    </location>
</feature>
<keyword evidence="1" id="KW-1133">Transmembrane helix</keyword>
<protein>
    <submittedName>
        <fullName evidence="2">CDP-alcohol phosphatidyltransferase-like enzyme</fullName>
    </submittedName>
</protein>
<feature type="transmembrane region" description="Helical" evidence="1">
    <location>
        <begin position="82"/>
        <end position="103"/>
    </location>
</feature>
<feature type="transmembrane region" description="Helical" evidence="1">
    <location>
        <begin position="196"/>
        <end position="217"/>
    </location>
</feature>
<dbReference type="InterPro" id="IPR043130">
    <property type="entry name" value="CDP-OH_PTrfase_TM_dom"/>
</dbReference>
<dbReference type="Proteomes" id="UP001497493">
    <property type="component" value="Chromosome"/>
</dbReference>